<evidence type="ECO:0000256" key="2">
    <source>
        <dbReference type="PROSITE-ProRule" id="PRU00169"/>
    </source>
</evidence>
<protein>
    <submittedName>
        <fullName evidence="4">Histidine kinase-, DNA gyrase B-, and HSP90-like ATPase family protein</fullName>
    </submittedName>
</protein>
<proteinExistence type="predicted"/>
<keyword evidence="2" id="KW-0597">Phosphoprotein</keyword>
<dbReference type="InterPro" id="IPR003594">
    <property type="entry name" value="HATPase_dom"/>
</dbReference>
<dbReference type="InterPro" id="IPR011006">
    <property type="entry name" value="CheY-like_superfamily"/>
</dbReference>
<evidence type="ECO:0000313" key="5">
    <source>
        <dbReference type="Proteomes" id="UP000008367"/>
    </source>
</evidence>
<keyword evidence="4" id="KW-0808">Transferase</keyword>
<dbReference type="Proteomes" id="UP000008367">
    <property type="component" value="Unassembled WGS sequence"/>
</dbReference>
<feature type="domain" description="Response regulatory" evidence="3">
    <location>
        <begin position="3"/>
        <end position="120"/>
    </location>
</feature>
<dbReference type="Gene3D" id="3.40.50.2300">
    <property type="match status" value="1"/>
</dbReference>
<dbReference type="STRING" id="669.AL538_25155"/>
<evidence type="ECO:0000259" key="3">
    <source>
        <dbReference type="PROSITE" id="PS50110"/>
    </source>
</evidence>
<dbReference type="Gene3D" id="3.30.565.10">
    <property type="entry name" value="Histidine kinase-like ATPase, C-terminal domain"/>
    <property type="match status" value="1"/>
</dbReference>
<dbReference type="PANTHER" id="PTHR43156">
    <property type="entry name" value="STAGE II SPORULATION PROTEIN E-RELATED"/>
    <property type="match status" value="1"/>
</dbReference>
<dbReference type="Pfam" id="PF13581">
    <property type="entry name" value="HATPase_c_2"/>
    <property type="match status" value="1"/>
</dbReference>
<keyword evidence="1" id="KW-0378">Hydrolase</keyword>
<dbReference type="GO" id="GO:0000160">
    <property type="term" value="P:phosphorelay signal transduction system"/>
    <property type="evidence" value="ECO:0007669"/>
    <property type="project" value="InterPro"/>
</dbReference>
<dbReference type="Pfam" id="PF07228">
    <property type="entry name" value="SpoIIE"/>
    <property type="match status" value="1"/>
</dbReference>
<dbReference type="SUPFAM" id="SSF55874">
    <property type="entry name" value="ATPase domain of HSP90 chaperone/DNA topoisomerase II/histidine kinase"/>
    <property type="match status" value="1"/>
</dbReference>
<dbReference type="InterPro" id="IPR036890">
    <property type="entry name" value="HATPase_C_sf"/>
</dbReference>
<reference evidence="4 5" key="1">
    <citation type="submission" date="2012-10" db="EMBL/GenBank/DDBJ databases">
        <title>Genome sequence of Vibrio Cholerae HENC-02.</title>
        <authorList>
            <person name="Eppinger M."/>
            <person name="Hasan N.A."/>
            <person name="Sengamalay N."/>
            <person name="Hine E."/>
            <person name="Su Q."/>
            <person name="Daugherty S.C."/>
            <person name="Young S."/>
            <person name="Sadzewicz L."/>
            <person name="Tallon L."/>
            <person name="Cebula T.A."/>
            <person name="Ravel J."/>
            <person name="Colwell R.R."/>
        </authorList>
    </citation>
    <scope>NUCLEOTIDE SEQUENCE [LARGE SCALE GENOMIC DNA]</scope>
    <source>
        <strain evidence="4 5">HENC-02</strain>
    </source>
</reference>
<gene>
    <name evidence="4" type="ORF">VCHENC02_3836</name>
</gene>
<feature type="modified residue" description="4-aspartylphosphate" evidence="2">
    <location>
        <position position="53"/>
    </location>
</feature>
<dbReference type="SUPFAM" id="SSF52172">
    <property type="entry name" value="CheY-like"/>
    <property type="match status" value="1"/>
</dbReference>
<dbReference type="SMART" id="SM00331">
    <property type="entry name" value="PP2C_SIG"/>
    <property type="match status" value="1"/>
</dbReference>
<organism evidence="4 5">
    <name type="scientific">Vibrio harveyi</name>
    <name type="common">Beneckea harveyi</name>
    <dbReference type="NCBI Taxonomy" id="669"/>
    <lineage>
        <taxon>Bacteria</taxon>
        <taxon>Pseudomonadati</taxon>
        <taxon>Pseudomonadota</taxon>
        <taxon>Gammaproteobacteria</taxon>
        <taxon>Vibrionales</taxon>
        <taxon>Vibrionaceae</taxon>
        <taxon>Vibrio</taxon>
    </lineage>
</organism>
<dbReference type="EMBL" id="AJSR01001658">
    <property type="protein sequence ID" value="EKM30434.1"/>
    <property type="molecule type" value="Genomic_DNA"/>
</dbReference>
<dbReference type="PANTHER" id="PTHR43156:SF2">
    <property type="entry name" value="STAGE II SPORULATION PROTEIN E"/>
    <property type="match status" value="1"/>
</dbReference>
<dbReference type="InterPro" id="IPR001789">
    <property type="entry name" value="Sig_transdc_resp-reg_receiver"/>
</dbReference>
<sequence length="560" mass="63146">MKSILLVDDSKTVLLYMTSALQKQGYEVIAVEDGESALEVLTHRTDIQFVLSDLMMPGISGIELCRELKSSAFSRYIFFVLLSSRNDQESIIKGMDAGADDFVDKKTSVEELQARIRAGFRTLELHNTLTTKNQELDLAYQTIQQDLDSAGELMGQLLPVEEQIHTAQFSFTYVPCTKIGGDMLGYVELDESHVAFYVFDVSGHGISSALMAFSIQQTLSQRNKSESITLDWSDNEYRISEPAAVIERLNRRYQQTQNSKLYFTIEYAVLNTETGELNYCTAGHPKFVWQQTEQNRLELVGDNNFIVGALEPMMYQGGSIQLKPNDALWFFSDGLLEAKQGEELYGIDRLLSNIEESKSMPEKAQTNAVLEQVQNWQGKPEIDDDVSLLKVQWLGCAQSQAVKSTSSLFQKSYQASLEVSRQASLEVVEFLQQHSVSSHVAQTLELCVVELMNNAFIHAYQEQTGKSVELECELTQGEQHNIEVRVFDYGNRISDETFQSYTSKQIETPNLFDEESWMPSGRGLMLIAQMTEAFSVSHQGECNCFTVVITPDEKTKSIIL</sequence>
<dbReference type="CDD" id="cd16936">
    <property type="entry name" value="HATPase_RsbW-like"/>
    <property type="match status" value="1"/>
</dbReference>
<accession>A0A454CVJ3</accession>
<dbReference type="AlphaFoldDB" id="A0A454CVJ3"/>
<comment type="caution">
    <text evidence="4">The sequence shown here is derived from an EMBL/GenBank/DDBJ whole genome shotgun (WGS) entry which is preliminary data.</text>
</comment>
<evidence type="ECO:0000313" key="4">
    <source>
        <dbReference type="EMBL" id="EKM30434.1"/>
    </source>
</evidence>
<dbReference type="Gene3D" id="3.60.40.10">
    <property type="entry name" value="PPM-type phosphatase domain"/>
    <property type="match status" value="1"/>
</dbReference>
<dbReference type="Pfam" id="PF00072">
    <property type="entry name" value="Response_reg"/>
    <property type="match status" value="1"/>
</dbReference>
<dbReference type="SMART" id="SM00448">
    <property type="entry name" value="REC"/>
    <property type="match status" value="1"/>
</dbReference>
<name>A0A454CVJ3_VIBHA</name>
<evidence type="ECO:0000256" key="1">
    <source>
        <dbReference type="ARBA" id="ARBA00022801"/>
    </source>
</evidence>
<dbReference type="PROSITE" id="PS50110">
    <property type="entry name" value="RESPONSE_REGULATORY"/>
    <property type="match status" value="1"/>
</dbReference>
<keyword evidence="4" id="KW-0418">Kinase</keyword>
<dbReference type="InterPro" id="IPR036457">
    <property type="entry name" value="PPM-type-like_dom_sf"/>
</dbReference>
<dbReference type="InterPro" id="IPR001932">
    <property type="entry name" value="PPM-type_phosphatase-like_dom"/>
</dbReference>
<dbReference type="InterPro" id="IPR052016">
    <property type="entry name" value="Bact_Sigma-Reg"/>
</dbReference>
<dbReference type="GO" id="GO:0016301">
    <property type="term" value="F:kinase activity"/>
    <property type="evidence" value="ECO:0007669"/>
    <property type="project" value="UniProtKB-KW"/>
</dbReference>
<dbReference type="GO" id="GO:0016791">
    <property type="term" value="F:phosphatase activity"/>
    <property type="evidence" value="ECO:0007669"/>
    <property type="project" value="TreeGrafter"/>
</dbReference>